<dbReference type="GO" id="GO:0018169">
    <property type="term" value="F:ribosomal S6-glutamic acid ligase activity"/>
    <property type="evidence" value="ECO:0007669"/>
    <property type="project" value="TreeGrafter"/>
</dbReference>
<evidence type="ECO:0000259" key="3">
    <source>
        <dbReference type="PROSITE" id="PS50975"/>
    </source>
</evidence>
<dbReference type="Proteomes" id="UP000488299">
    <property type="component" value="Unassembled WGS sequence"/>
</dbReference>
<protein>
    <recommendedName>
        <fullName evidence="3">ATP-grasp domain-containing protein</fullName>
    </recommendedName>
</protein>
<dbReference type="GO" id="GO:0005737">
    <property type="term" value="C:cytoplasm"/>
    <property type="evidence" value="ECO:0007669"/>
    <property type="project" value="TreeGrafter"/>
</dbReference>
<evidence type="ECO:0000256" key="1">
    <source>
        <dbReference type="PROSITE-ProRule" id="PRU00409"/>
    </source>
</evidence>
<dbReference type="GO" id="GO:0046872">
    <property type="term" value="F:metal ion binding"/>
    <property type="evidence" value="ECO:0007669"/>
    <property type="project" value="InterPro"/>
</dbReference>
<evidence type="ECO:0000313" key="4">
    <source>
        <dbReference type="EMBL" id="KAB7731024.1"/>
    </source>
</evidence>
<dbReference type="PANTHER" id="PTHR21621">
    <property type="entry name" value="RIBOSOMAL PROTEIN S6 MODIFICATION PROTEIN"/>
    <property type="match status" value="1"/>
</dbReference>
<name>A0A7J5U246_9BACT</name>
<dbReference type="InterPro" id="IPR011761">
    <property type="entry name" value="ATP-grasp"/>
</dbReference>
<comment type="caution">
    <text evidence="4">The sequence shown here is derived from an EMBL/GenBank/DDBJ whole genome shotgun (WGS) entry which is preliminary data.</text>
</comment>
<dbReference type="PANTHER" id="PTHR21621:SF0">
    <property type="entry name" value="BETA-CITRYLGLUTAMATE SYNTHASE B-RELATED"/>
    <property type="match status" value="1"/>
</dbReference>
<evidence type="ECO:0000313" key="5">
    <source>
        <dbReference type="Proteomes" id="UP000488299"/>
    </source>
</evidence>
<accession>A0A7J5U246</accession>
<keyword evidence="5" id="KW-1185">Reference proteome</keyword>
<dbReference type="AlphaFoldDB" id="A0A7J5U246"/>
<reference evidence="4 5" key="1">
    <citation type="submission" date="2019-10" db="EMBL/GenBank/DDBJ databases">
        <title>Rudanella paleaurantiibacter sp. nov., isolated from sludge.</title>
        <authorList>
            <person name="Xu S.Q."/>
        </authorList>
    </citation>
    <scope>NUCLEOTIDE SEQUENCE [LARGE SCALE GENOMIC DNA]</scope>
    <source>
        <strain evidence="4 5">HX-22-17</strain>
    </source>
</reference>
<dbReference type="SUPFAM" id="SSF56059">
    <property type="entry name" value="Glutathione synthetase ATP-binding domain-like"/>
    <property type="match status" value="1"/>
</dbReference>
<dbReference type="GO" id="GO:0009432">
    <property type="term" value="P:SOS response"/>
    <property type="evidence" value="ECO:0007669"/>
    <property type="project" value="TreeGrafter"/>
</dbReference>
<dbReference type="InterPro" id="IPR013815">
    <property type="entry name" value="ATP_grasp_subdomain_1"/>
</dbReference>
<feature type="domain" description="ATP-grasp" evidence="3">
    <location>
        <begin position="91"/>
        <end position="291"/>
    </location>
</feature>
<sequence>MKKIGILFGQENTFPQAFVERVNEKQSDFKAEFVFIDRVEQSVPTDYAVIIDRISQDVPFYKAFLKNAALTGTAVINNPFWWAADEKFFNNALAVQLGVPVPKTILLPSKERPDDTNHNSFRNLGHMNWDAIFEHIGFPAFMKPHAGGGWKSVYKVDNPEQMFRAYDETGQLVMLYQEAIDFEDYFRCYCIGGKDVRIMPYEPRNPHHLRYAAEMKTTGDAGKKLLETMTDYVLKLNHALGYDFNTVEFAVRNGVPIAIDFCNPAPDADVNSVGQENFEWVVEAAANMAIERAKRVQAGKDNLTWGTFVRGSVTGTGPVGIQSPAASSEPAKEAKPKAKKAEAPKAEKAAPKKAKK</sequence>
<keyword evidence="1" id="KW-0067">ATP-binding</keyword>
<dbReference type="EMBL" id="WELI01000003">
    <property type="protein sequence ID" value="KAB7731024.1"/>
    <property type="molecule type" value="Genomic_DNA"/>
</dbReference>
<feature type="region of interest" description="Disordered" evidence="2">
    <location>
        <begin position="316"/>
        <end position="356"/>
    </location>
</feature>
<evidence type="ECO:0000256" key="2">
    <source>
        <dbReference type="SAM" id="MobiDB-lite"/>
    </source>
</evidence>
<keyword evidence="1" id="KW-0547">Nucleotide-binding</keyword>
<proteinExistence type="predicted"/>
<gene>
    <name evidence="4" type="ORF">F5984_09365</name>
</gene>
<feature type="compositionally biased region" description="Basic and acidic residues" evidence="2">
    <location>
        <begin position="330"/>
        <end position="350"/>
    </location>
</feature>
<dbReference type="Gene3D" id="3.30.1490.20">
    <property type="entry name" value="ATP-grasp fold, A domain"/>
    <property type="match status" value="1"/>
</dbReference>
<dbReference type="PROSITE" id="PS50975">
    <property type="entry name" value="ATP_GRASP"/>
    <property type="match status" value="1"/>
</dbReference>
<organism evidence="4 5">
    <name type="scientific">Rudanella paleaurantiibacter</name>
    <dbReference type="NCBI Taxonomy" id="2614655"/>
    <lineage>
        <taxon>Bacteria</taxon>
        <taxon>Pseudomonadati</taxon>
        <taxon>Bacteroidota</taxon>
        <taxon>Cytophagia</taxon>
        <taxon>Cytophagales</taxon>
        <taxon>Cytophagaceae</taxon>
        <taxon>Rudanella</taxon>
    </lineage>
</organism>
<dbReference type="GO" id="GO:0005524">
    <property type="term" value="F:ATP binding"/>
    <property type="evidence" value="ECO:0007669"/>
    <property type="project" value="UniProtKB-UniRule"/>
</dbReference>
<dbReference type="RefSeq" id="WP_152124012.1">
    <property type="nucleotide sequence ID" value="NZ_WELI01000003.1"/>
</dbReference>